<keyword evidence="5 10" id="KW-1133">Transmembrane helix</keyword>
<sequence>MAWLYLFVAGLFEVGWAIGLKYTQGFTRLVPTLFTGISMVVSLGLLGLALKSLPVGTAYAVWTGIGTIGTAILGIALLGEPAGALRLACIGLIVAGIVGLKLVSA</sequence>
<evidence type="ECO:0000256" key="10">
    <source>
        <dbReference type="SAM" id="Phobius"/>
    </source>
</evidence>
<dbReference type="PANTHER" id="PTHR30561:SF0">
    <property type="entry name" value="GUANIDINIUM EXPORTER"/>
    <property type="match status" value="1"/>
</dbReference>
<reference evidence="11" key="1">
    <citation type="submission" date="2022-08" db="EMBL/GenBank/DDBJ databases">
        <title>Complete Genome Sequences of 2 Bosea sp. soil isolates.</title>
        <authorList>
            <person name="Alvarez Arevalo M."/>
            <person name="Sterndorff E.B."/>
            <person name="Faurdal D."/>
            <person name="Joergensen T.S."/>
            <person name="Weber T."/>
        </authorList>
    </citation>
    <scope>NUCLEOTIDE SEQUENCE</scope>
    <source>
        <strain evidence="11">NBC_00436</strain>
    </source>
</reference>
<evidence type="ECO:0000256" key="7">
    <source>
        <dbReference type="ARBA" id="ARBA00038151"/>
    </source>
</evidence>
<dbReference type="SUPFAM" id="SSF103481">
    <property type="entry name" value="Multidrug resistance efflux transporter EmrE"/>
    <property type="match status" value="1"/>
</dbReference>
<dbReference type="GO" id="GO:1990961">
    <property type="term" value="P:xenobiotic detoxification by transmembrane export across the plasma membrane"/>
    <property type="evidence" value="ECO:0007669"/>
    <property type="project" value="UniProtKB-ARBA"/>
</dbReference>
<accession>A0A9E8A620</accession>
<keyword evidence="4 9" id="KW-0812">Transmembrane</keyword>
<comment type="similarity">
    <text evidence="7">Belongs to the drug/metabolite transporter (DMT) superfamily. Small multidrug resistance (SMR) (TC 2.A.7.1) family. Gdx/SugE subfamily.</text>
</comment>
<evidence type="ECO:0000256" key="1">
    <source>
        <dbReference type="ARBA" id="ARBA00004651"/>
    </source>
</evidence>
<gene>
    <name evidence="11" type="primary">sugE</name>
    <name evidence="11" type="ORF">NWE54_05375</name>
</gene>
<proteinExistence type="inferred from homology"/>
<dbReference type="InterPro" id="IPR037185">
    <property type="entry name" value="EmrE-like"/>
</dbReference>
<keyword evidence="3" id="KW-1003">Cell membrane</keyword>
<feature type="transmembrane region" description="Helical" evidence="10">
    <location>
        <begin position="33"/>
        <end position="50"/>
    </location>
</feature>
<dbReference type="InterPro" id="IPR045324">
    <property type="entry name" value="Small_multidrug_res"/>
</dbReference>
<dbReference type="PANTHER" id="PTHR30561">
    <property type="entry name" value="SMR FAMILY PROTON-DEPENDENT DRUG EFFLUX TRANSPORTER SUGE"/>
    <property type="match status" value="1"/>
</dbReference>
<comment type="subcellular location">
    <subcellularLocation>
        <location evidence="1 9">Cell membrane</location>
        <topology evidence="1 9">Multi-pass membrane protein</topology>
    </subcellularLocation>
</comment>
<name>A0A9E8A620_9HYPH</name>
<dbReference type="AlphaFoldDB" id="A0A9E8A620"/>
<dbReference type="Pfam" id="PF00893">
    <property type="entry name" value="Multi_Drug_Res"/>
    <property type="match status" value="1"/>
</dbReference>
<dbReference type="Gene3D" id="1.10.3730.20">
    <property type="match status" value="1"/>
</dbReference>
<evidence type="ECO:0000313" key="11">
    <source>
        <dbReference type="EMBL" id="UZF88220.1"/>
    </source>
</evidence>
<keyword evidence="6 10" id="KW-0472">Membrane</keyword>
<protein>
    <recommendedName>
        <fullName evidence="8">Guanidinium exporter</fullName>
    </recommendedName>
</protein>
<dbReference type="EMBL" id="CP102774">
    <property type="protein sequence ID" value="UZF88220.1"/>
    <property type="molecule type" value="Genomic_DNA"/>
</dbReference>
<dbReference type="InterPro" id="IPR000390">
    <property type="entry name" value="Small_drug/metabolite_transptr"/>
</dbReference>
<dbReference type="GO" id="GO:0005886">
    <property type="term" value="C:plasma membrane"/>
    <property type="evidence" value="ECO:0007669"/>
    <property type="project" value="UniProtKB-SubCell"/>
</dbReference>
<evidence type="ECO:0000256" key="9">
    <source>
        <dbReference type="RuleBase" id="RU003942"/>
    </source>
</evidence>
<evidence type="ECO:0000256" key="8">
    <source>
        <dbReference type="ARBA" id="ARBA00039168"/>
    </source>
</evidence>
<keyword evidence="2" id="KW-0813">Transport</keyword>
<evidence type="ECO:0000256" key="5">
    <source>
        <dbReference type="ARBA" id="ARBA00022989"/>
    </source>
</evidence>
<feature type="transmembrane region" description="Helical" evidence="10">
    <location>
        <begin position="57"/>
        <end position="78"/>
    </location>
</feature>
<evidence type="ECO:0000256" key="3">
    <source>
        <dbReference type="ARBA" id="ARBA00022475"/>
    </source>
</evidence>
<dbReference type="FunFam" id="1.10.3730.20:FF:000001">
    <property type="entry name" value="Quaternary ammonium compound resistance transporter SugE"/>
    <property type="match status" value="1"/>
</dbReference>
<organism evidence="11">
    <name type="scientific">Bosea sp. NBC_00436</name>
    <dbReference type="NCBI Taxonomy" id="2969620"/>
    <lineage>
        <taxon>Bacteria</taxon>
        <taxon>Pseudomonadati</taxon>
        <taxon>Pseudomonadota</taxon>
        <taxon>Alphaproteobacteria</taxon>
        <taxon>Hyphomicrobiales</taxon>
        <taxon>Boseaceae</taxon>
        <taxon>Bosea</taxon>
    </lineage>
</organism>
<feature type="transmembrane region" description="Helical" evidence="10">
    <location>
        <begin position="84"/>
        <end position="103"/>
    </location>
</feature>
<dbReference type="NCBIfam" id="NF008512">
    <property type="entry name" value="PRK11431.1"/>
    <property type="match status" value="1"/>
</dbReference>
<evidence type="ECO:0000256" key="2">
    <source>
        <dbReference type="ARBA" id="ARBA00022448"/>
    </source>
</evidence>
<dbReference type="GO" id="GO:0022857">
    <property type="term" value="F:transmembrane transporter activity"/>
    <property type="evidence" value="ECO:0007669"/>
    <property type="project" value="InterPro"/>
</dbReference>
<evidence type="ECO:0000256" key="4">
    <source>
        <dbReference type="ARBA" id="ARBA00022692"/>
    </source>
</evidence>
<evidence type="ECO:0000256" key="6">
    <source>
        <dbReference type="ARBA" id="ARBA00023136"/>
    </source>
</evidence>